<protein>
    <submittedName>
        <fullName evidence="2">Uncharacterized protein</fullName>
    </submittedName>
</protein>
<dbReference type="AlphaFoldDB" id="A0A3P5X2R0"/>
<dbReference type="RefSeq" id="WP_124069657.1">
    <property type="nucleotide sequence ID" value="NZ_CBCRXF010000014.1"/>
</dbReference>
<evidence type="ECO:0000313" key="3">
    <source>
        <dbReference type="Proteomes" id="UP000270468"/>
    </source>
</evidence>
<evidence type="ECO:0000256" key="1">
    <source>
        <dbReference type="SAM" id="Phobius"/>
    </source>
</evidence>
<dbReference type="OrthoDB" id="10005714at2"/>
<feature type="transmembrane region" description="Helical" evidence="1">
    <location>
        <begin position="6"/>
        <end position="22"/>
    </location>
</feature>
<keyword evidence="1" id="KW-0812">Transmembrane</keyword>
<dbReference type="EMBL" id="UXAV01000032">
    <property type="protein sequence ID" value="VDC25531.1"/>
    <property type="molecule type" value="Genomic_DNA"/>
</dbReference>
<keyword evidence="1" id="KW-0472">Membrane</keyword>
<accession>A0A3P5X2R0</accession>
<proteinExistence type="predicted"/>
<feature type="transmembrane region" description="Helical" evidence="1">
    <location>
        <begin position="52"/>
        <end position="71"/>
    </location>
</feature>
<gene>
    <name evidence="2" type="ORF">FILTAD_01237</name>
</gene>
<feature type="transmembrane region" description="Helical" evidence="1">
    <location>
        <begin position="29"/>
        <end position="46"/>
    </location>
</feature>
<keyword evidence="3" id="KW-1185">Reference proteome</keyword>
<dbReference type="Proteomes" id="UP000270468">
    <property type="component" value="Unassembled WGS sequence"/>
</dbReference>
<keyword evidence="1" id="KW-1133">Transmembrane helix</keyword>
<name>A0A3P5X2R0_9BACL</name>
<sequence length="84" mass="9925">MDIFDILKYLFFSLFLFFFIIDIRSKKSYMTHSYIALMLAVLFMLIGEDWSIWVKLVFAAFIVTLTGKTIFDGRKKAVANRARR</sequence>
<organism evidence="2 3">
    <name type="scientific">Filibacter tadaridae</name>
    <dbReference type="NCBI Taxonomy" id="2483811"/>
    <lineage>
        <taxon>Bacteria</taxon>
        <taxon>Bacillati</taxon>
        <taxon>Bacillota</taxon>
        <taxon>Bacilli</taxon>
        <taxon>Bacillales</taxon>
        <taxon>Caryophanaceae</taxon>
        <taxon>Filibacter</taxon>
    </lineage>
</organism>
<evidence type="ECO:0000313" key="2">
    <source>
        <dbReference type="EMBL" id="VDC25531.1"/>
    </source>
</evidence>
<reference evidence="2 3" key="1">
    <citation type="submission" date="2018-11" db="EMBL/GenBank/DDBJ databases">
        <authorList>
            <person name="Criscuolo A."/>
        </authorList>
    </citation>
    <scope>NUCLEOTIDE SEQUENCE [LARGE SCALE GENOMIC DNA]</scope>
    <source>
        <strain evidence="2">ATB-66</strain>
    </source>
</reference>